<dbReference type="Proteomes" id="UP000668060">
    <property type="component" value="Unassembled WGS sequence"/>
</dbReference>
<organism evidence="1 2">
    <name type="scientific">Prochlorococcus marinus CUG1433</name>
    <dbReference type="NCBI Taxonomy" id="2774506"/>
    <lineage>
        <taxon>Bacteria</taxon>
        <taxon>Bacillati</taxon>
        <taxon>Cyanobacteriota</taxon>
        <taxon>Cyanophyceae</taxon>
        <taxon>Synechococcales</taxon>
        <taxon>Prochlorococcaceae</taxon>
        <taxon>Prochlorococcus</taxon>
    </lineage>
</organism>
<gene>
    <name evidence="1" type="ORF">JJ842_09510</name>
</gene>
<evidence type="ECO:0000313" key="1">
    <source>
        <dbReference type="EMBL" id="MBO6972149.1"/>
    </source>
</evidence>
<name>A0A9D9BTR3_PROMR</name>
<proteinExistence type="predicted"/>
<reference evidence="1" key="1">
    <citation type="journal article" date="2021" name="Front. Mar. Sci.">
        <title>Genomes of Diverse Isolates of Prochlorococcus High-Light-Adapted Clade II in the Western Pacific Ocean.</title>
        <authorList>
            <person name="Yan W."/>
            <person name="Feng X."/>
            <person name="Zhang W."/>
            <person name="Nawaz M.Z."/>
            <person name="Luo T."/>
            <person name="Zhang R."/>
            <person name="Jiao N."/>
        </authorList>
    </citation>
    <scope>NUCLEOTIDE SEQUENCE</scope>
    <source>
        <strain evidence="1">CUG1433</strain>
    </source>
</reference>
<protein>
    <recommendedName>
        <fullName evidence="3">Helix-turn-helix domain-containing protein</fullName>
    </recommendedName>
</protein>
<sequence>MFTKKWLTAAETANILAFSEATLRRLRQGKVFKAGVHYRRKFAGNHNSPILYDIELCEAALKERDARDARELELARG</sequence>
<dbReference type="AlphaFoldDB" id="A0A9D9BTR3"/>
<accession>A0A9D9BTR3</accession>
<evidence type="ECO:0000313" key="2">
    <source>
        <dbReference type="Proteomes" id="UP000668060"/>
    </source>
</evidence>
<evidence type="ECO:0008006" key="3">
    <source>
        <dbReference type="Google" id="ProtNLM"/>
    </source>
</evidence>
<dbReference type="EMBL" id="JAEPLN010000003">
    <property type="protein sequence ID" value="MBO6972149.1"/>
    <property type="molecule type" value="Genomic_DNA"/>
</dbReference>
<comment type="caution">
    <text evidence="1">The sequence shown here is derived from an EMBL/GenBank/DDBJ whole genome shotgun (WGS) entry which is preliminary data.</text>
</comment>